<protein>
    <submittedName>
        <fullName evidence="1">Uncharacterized protein</fullName>
    </submittedName>
</protein>
<organism evidence="1 2">
    <name type="scientific">Paraburkholderia piptadeniae</name>
    <dbReference type="NCBI Taxonomy" id="1701573"/>
    <lineage>
        <taxon>Bacteria</taxon>
        <taxon>Pseudomonadati</taxon>
        <taxon>Pseudomonadota</taxon>
        <taxon>Betaproteobacteria</taxon>
        <taxon>Burkholderiales</taxon>
        <taxon>Burkholderiaceae</taxon>
        <taxon>Paraburkholderia</taxon>
    </lineage>
</organism>
<accession>A0A1N7SGP4</accession>
<dbReference type="OrthoDB" id="9775082at2"/>
<dbReference type="RefSeq" id="WP_160111757.1">
    <property type="nucleotide sequence ID" value="NZ_CYGY02000052.1"/>
</dbReference>
<evidence type="ECO:0000313" key="1">
    <source>
        <dbReference type="EMBL" id="SIT46577.1"/>
    </source>
</evidence>
<sequence>MADFLLKKGNEANISWRRQLLAALRPYATAGTYVNYLCGDEGIAGSQAAHGTRLG</sequence>
<evidence type="ECO:0000313" key="2">
    <source>
        <dbReference type="Proteomes" id="UP000195569"/>
    </source>
</evidence>
<gene>
    <name evidence="1" type="ORF">BN2476_520004</name>
</gene>
<dbReference type="EMBL" id="CYGY02000052">
    <property type="protein sequence ID" value="SIT46577.1"/>
    <property type="molecule type" value="Genomic_DNA"/>
</dbReference>
<keyword evidence="2" id="KW-1185">Reference proteome</keyword>
<dbReference type="AlphaFoldDB" id="A0A1N7SGP4"/>
<comment type="caution">
    <text evidence="1">The sequence shown here is derived from an EMBL/GenBank/DDBJ whole genome shotgun (WGS) entry which is preliminary data.</text>
</comment>
<name>A0A1N7SGP4_9BURK</name>
<reference evidence="1" key="1">
    <citation type="submission" date="2016-12" db="EMBL/GenBank/DDBJ databases">
        <authorList>
            <person name="Moulin L."/>
        </authorList>
    </citation>
    <scope>NUCLEOTIDE SEQUENCE [LARGE SCALE GENOMIC DNA]</scope>
    <source>
        <strain evidence="1">STM 7183</strain>
    </source>
</reference>
<dbReference type="Proteomes" id="UP000195569">
    <property type="component" value="Unassembled WGS sequence"/>
</dbReference>
<proteinExistence type="predicted"/>